<dbReference type="PANTHER" id="PTHR18919">
    <property type="entry name" value="ACETYL-COA C-ACYLTRANSFERASE"/>
    <property type="match status" value="1"/>
</dbReference>
<protein>
    <recommendedName>
        <fullName evidence="2">acetyl-CoA C-acetyltransferase</fullName>
        <ecNumber evidence="2">2.3.1.9</ecNumber>
    </recommendedName>
</protein>
<dbReference type="NCBIfam" id="NF042967">
    <property type="entry name" value="AcCoAtase_PhaA"/>
    <property type="match status" value="1"/>
</dbReference>
<dbReference type="InterPro" id="IPR002155">
    <property type="entry name" value="Thiolase"/>
</dbReference>
<evidence type="ECO:0000256" key="3">
    <source>
        <dbReference type="ARBA" id="ARBA00022679"/>
    </source>
</evidence>
<dbReference type="PANTHER" id="PTHR18919:SF107">
    <property type="entry name" value="ACETYL-COA ACETYLTRANSFERASE, CYTOSOLIC"/>
    <property type="match status" value="1"/>
</dbReference>
<evidence type="ECO:0000256" key="5">
    <source>
        <dbReference type="PIRSR" id="PIRSR000429-1"/>
    </source>
</evidence>
<dbReference type="STRING" id="211165.GCA_000317285_04534"/>
<evidence type="ECO:0000256" key="4">
    <source>
        <dbReference type="ARBA" id="ARBA00023315"/>
    </source>
</evidence>
<feature type="active site" description="Proton acceptor" evidence="5">
    <location>
        <position position="352"/>
    </location>
</feature>
<feature type="active site" description="Acyl-thioester intermediate" evidence="5">
    <location>
        <position position="88"/>
    </location>
</feature>
<accession>A0A3S0XH93</accession>
<dbReference type="PIRSF" id="PIRSF000429">
    <property type="entry name" value="Ac-CoA_Ac_transf"/>
    <property type="match status" value="1"/>
</dbReference>
<sequence>MEQAYIISAVRTPLGRFGGTLANFSPIDLGAKAMRAALETAGVSGELVDLYVFGNVLRSGHGQLLPRQAAFKAGIPETANGYAVDMVCSSGMIGVMNATLAIRSGEADIVLAGGMESMSQAGFSLSHRARWGYKFLLGAPEQLTDILLRDGLSDGTTGEGMGEQTERIAQIHGFARKDLDEIALNSHQRAAAATEKGIFKKEIVPIEVSTKKGTQIIDTDEGIRADTSLEALAKLRPAFNKDGVLTAGNSSQISDGAAALILASQSAVDKYGLKPIAKVIGSSWQGGETWRFVEIPVLAVKKLLDKLNLKISDFDLFENNEAFAVNSLLFHHLLGIPLERLNVNGGAIALGHPIGASGARILVTLLNALEQEDGQLGLAAICHGTGGGTAIAIERLK</sequence>
<comment type="similarity">
    <text evidence="1 6">Belongs to the thiolase-like superfamily. Thiolase family.</text>
</comment>
<dbReference type="PROSITE" id="PS00737">
    <property type="entry name" value="THIOLASE_2"/>
    <property type="match status" value="1"/>
</dbReference>
<feature type="domain" description="Thiolase N-terminal" evidence="7">
    <location>
        <begin position="5"/>
        <end position="266"/>
    </location>
</feature>
<dbReference type="Proteomes" id="UP000268857">
    <property type="component" value="Unassembled WGS sequence"/>
</dbReference>
<dbReference type="InterPro" id="IPR020613">
    <property type="entry name" value="Thiolase_CS"/>
</dbReference>
<dbReference type="InterPro" id="IPR016039">
    <property type="entry name" value="Thiolase-like"/>
</dbReference>
<dbReference type="CDD" id="cd00751">
    <property type="entry name" value="thiolase"/>
    <property type="match status" value="1"/>
</dbReference>
<name>A0A3S0XH93_CHLFR</name>
<reference evidence="9 10" key="1">
    <citation type="journal article" date="2019" name="Genome Biol. Evol.">
        <title>Day and night: Metabolic profiles and evolutionary relationships of six axenic non-marine cyanobacteria.</title>
        <authorList>
            <person name="Will S.E."/>
            <person name="Henke P."/>
            <person name="Boedeker C."/>
            <person name="Huang S."/>
            <person name="Brinkmann H."/>
            <person name="Rohde M."/>
            <person name="Jarek M."/>
            <person name="Friedl T."/>
            <person name="Seufert S."/>
            <person name="Schumacher M."/>
            <person name="Overmann J."/>
            <person name="Neumann-Schaal M."/>
            <person name="Petersen J."/>
        </authorList>
    </citation>
    <scope>NUCLEOTIDE SEQUENCE [LARGE SCALE GENOMIC DNA]</scope>
    <source>
        <strain evidence="9 10">PCC 6912</strain>
    </source>
</reference>
<proteinExistence type="inferred from homology"/>
<gene>
    <name evidence="9" type="ORF">PCC6912_60090</name>
</gene>
<dbReference type="Pfam" id="PF02803">
    <property type="entry name" value="Thiolase_C"/>
    <property type="match status" value="1"/>
</dbReference>
<dbReference type="InterPro" id="IPR020610">
    <property type="entry name" value="Thiolase_AS"/>
</dbReference>
<dbReference type="InterPro" id="IPR020617">
    <property type="entry name" value="Thiolase_C"/>
</dbReference>
<keyword evidence="4 6" id="KW-0012">Acyltransferase</keyword>
<keyword evidence="10" id="KW-1185">Reference proteome</keyword>
<organism evidence="9 10">
    <name type="scientific">Chlorogloeopsis fritschii PCC 6912</name>
    <dbReference type="NCBI Taxonomy" id="211165"/>
    <lineage>
        <taxon>Bacteria</taxon>
        <taxon>Bacillati</taxon>
        <taxon>Cyanobacteriota</taxon>
        <taxon>Cyanophyceae</taxon>
        <taxon>Nostocales</taxon>
        <taxon>Chlorogloeopsidaceae</taxon>
        <taxon>Chlorogloeopsis</taxon>
    </lineage>
</organism>
<evidence type="ECO:0000313" key="10">
    <source>
        <dbReference type="Proteomes" id="UP000268857"/>
    </source>
</evidence>
<dbReference type="GO" id="GO:0003985">
    <property type="term" value="F:acetyl-CoA C-acetyltransferase activity"/>
    <property type="evidence" value="ECO:0007669"/>
    <property type="project" value="UniProtKB-EC"/>
</dbReference>
<evidence type="ECO:0000256" key="2">
    <source>
        <dbReference type="ARBA" id="ARBA00012705"/>
    </source>
</evidence>
<dbReference type="OrthoDB" id="9764892at2"/>
<evidence type="ECO:0000259" key="8">
    <source>
        <dbReference type="Pfam" id="PF02803"/>
    </source>
</evidence>
<dbReference type="PROSITE" id="PS00099">
    <property type="entry name" value="THIOLASE_3"/>
    <property type="match status" value="1"/>
</dbReference>
<evidence type="ECO:0000256" key="6">
    <source>
        <dbReference type="RuleBase" id="RU003557"/>
    </source>
</evidence>
<dbReference type="Pfam" id="PF00108">
    <property type="entry name" value="Thiolase_N"/>
    <property type="match status" value="1"/>
</dbReference>
<dbReference type="SUPFAM" id="SSF53901">
    <property type="entry name" value="Thiolase-like"/>
    <property type="match status" value="2"/>
</dbReference>
<dbReference type="Gene3D" id="3.40.47.10">
    <property type="match status" value="2"/>
</dbReference>
<comment type="caution">
    <text evidence="9">The sequence shown here is derived from an EMBL/GenBank/DDBJ whole genome shotgun (WGS) entry which is preliminary data.</text>
</comment>
<feature type="active site" description="Proton acceptor" evidence="5">
    <location>
        <position position="382"/>
    </location>
</feature>
<dbReference type="InterPro" id="IPR020616">
    <property type="entry name" value="Thiolase_N"/>
</dbReference>
<evidence type="ECO:0000259" key="7">
    <source>
        <dbReference type="Pfam" id="PF00108"/>
    </source>
</evidence>
<dbReference type="EMBL" id="RSCJ01000041">
    <property type="protein sequence ID" value="RUR72867.1"/>
    <property type="molecule type" value="Genomic_DNA"/>
</dbReference>
<keyword evidence="3 6" id="KW-0808">Transferase</keyword>
<evidence type="ECO:0000256" key="1">
    <source>
        <dbReference type="ARBA" id="ARBA00010982"/>
    </source>
</evidence>
<dbReference type="NCBIfam" id="TIGR01930">
    <property type="entry name" value="AcCoA-C-Actrans"/>
    <property type="match status" value="1"/>
</dbReference>
<dbReference type="RefSeq" id="WP_016874907.1">
    <property type="nucleotide sequence ID" value="NZ_AJLN01000109.1"/>
</dbReference>
<dbReference type="AlphaFoldDB" id="A0A3S0XH93"/>
<feature type="domain" description="Thiolase C-terminal" evidence="8">
    <location>
        <begin position="274"/>
        <end position="395"/>
    </location>
</feature>
<evidence type="ECO:0000313" key="9">
    <source>
        <dbReference type="EMBL" id="RUR72867.1"/>
    </source>
</evidence>
<dbReference type="EC" id="2.3.1.9" evidence="2"/>
<dbReference type="InterPro" id="IPR049957">
    <property type="entry name" value="PhaA"/>
</dbReference>